<evidence type="ECO:0000313" key="2">
    <source>
        <dbReference type="Proteomes" id="UP001231518"/>
    </source>
</evidence>
<comment type="caution">
    <text evidence="1">The sequence shown here is derived from an EMBL/GenBank/DDBJ whole genome shotgun (WGS) entry which is preliminary data.</text>
</comment>
<organism evidence="1 2">
    <name type="scientific">Mythimna separata</name>
    <name type="common">Oriental armyworm</name>
    <name type="synonym">Pseudaletia separata</name>
    <dbReference type="NCBI Taxonomy" id="271217"/>
    <lineage>
        <taxon>Eukaryota</taxon>
        <taxon>Metazoa</taxon>
        <taxon>Ecdysozoa</taxon>
        <taxon>Arthropoda</taxon>
        <taxon>Hexapoda</taxon>
        <taxon>Insecta</taxon>
        <taxon>Pterygota</taxon>
        <taxon>Neoptera</taxon>
        <taxon>Endopterygota</taxon>
        <taxon>Lepidoptera</taxon>
        <taxon>Glossata</taxon>
        <taxon>Ditrysia</taxon>
        <taxon>Noctuoidea</taxon>
        <taxon>Noctuidae</taxon>
        <taxon>Noctuinae</taxon>
        <taxon>Hadenini</taxon>
        <taxon>Mythimna</taxon>
    </lineage>
</organism>
<dbReference type="EMBL" id="JARGEI010000002">
    <property type="protein sequence ID" value="KAJ8735534.1"/>
    <property type="molecule type" value="Genomic_DNA"/>
</dbReference>
<dbReference type="Proteomes" id="UP001231518">
    <property type="component" value="Chromosome 2"/>
</dbReference>
<accession>A0AAD8DZQ0</accession>
<keyword evidence="2" id="KW-1185">Reference proteome</keyword>
<gene>
    <name evidence="1" type="ORF">PYW07_007154</name>
</gene>
<reference evidence="1" key="1">
    <citation type="submission" date="2023-03" db="EMBL/GenBank/DDBJ databases">
        <title>Chromosome-level genomes of two armyworms, Mythimna separata and Mythimna loreyi, provide insights into the biosynthesis and reception of sex pheromones.</title>
        <authorList>
            <person name="Zhao H."/>
        </authorList>
    </citation>
    <scope>NUCLEOTIDE SEQUENCE</scope>
    <source>
        <strain evidence="1">BeijingLab</strain>
        <tissue evidence="1">Pupa</tissue>
    </source>
</reference>
<protein>
    <submittedName>
        <fullName evidence="1">Uncharacterized protein</fullName>
    </submittedName>
</protein>
<name>A0AAD8DZQ0_MYTSE</name>
<proteinExistence type="predicted"/>
<sequence length="258" mass="29939">MGSKHKTNKQKDSQFPVTPLAFYIKLYCKKKGSSESKYQSNLIEATKSWLSLTEEEKQQVHETYKEQEHKYKQQFFDQLKNAEAFMKVKDPVGLKNVELNTTSSSIKEQDPPAQELPMIDVMLQSQTETLQSHQIENDAELNLINDEELETDIVLQHEQGEDYETIEEPIQSTDEETPKTLMVEPLPPTLKSGKDLFYMLNPAGGAESVSWTELQTSEKNQYRRAVTLLKSDYIIKYKAYLENLTSRELYDYYNKTLN</sequence>
<dbReference type="AlphaFoldDB" id="A0AAD8DZQ0"/>
<evidence type="ECO:0000313" key="1">
    <source>
        <dbReference type="EMBL" id="KAJ8735534.1"/>
    </source>
</evidence>